<accession>A0A1F5XGS0</accession>
<evidence type="ECO:0000313" key="1">
    <source>
        <dbReference type="EMBL" id="OGF87113.1"/>
    </source>
</evidence>
<proteinExistence type="predicted"/>
<dbReference type="EMBL" id="MFIF01000009">
    <property type="protein sequence ID" value="OGF87113.1"/>
    <property type="molecule type" value="Genomic_DNA"/>
</dbReference>
<name>A0A1F5XGS0_9BACT</name>
<evidence type="ECO:0000313" key="2">
    <source>
        <dbReference type="Proteomes" id="UP000177346"/>
    </source>
</evidence>
<protein>
    <recommendedName>
        <fullName evidence="3">DUF5678 domain-containing protein</fullName>
    </recommendedName>
</protein>
<dbReference type="AlphaFoldDB" id="A0A1F5XGS0"/>
<organism evidence="1 2">
    <name type="scientific">Candidatus Giovannonibacteria bacterium RIFCSPLOWO2_01_FULL_46_32</name>
    <dbReference type="NCBI Taxonomy" id="1798353"/>
    <lineage>
        <taxon>Bacteria</taxon>
        <taxon>Candidatus Giovannoniibacteriota</taxon>
    </lineage>
</organism>
<sequence>MANQSLNIPNIQVSELGDKGEKIYQKHSLKLEKEHSGKYVAIEIASEDFFIGETSGEALDAAKKRYPDKLFYVRRIGEITKISHHFMPSYGSSIF</sequence>
<evidence type="ECO:0008006" key="3">
    <source>
        <dbReference type="Google" id="ProtNLM"/>
    </source>
</evidence>
<comment type="caution">
    <text evidence="1">The sequence shown here is derived from an EMBL/GenBank/DDBJ whole genome shotgun (WGS) entry which is preliminary data.</text>
</comment>
<dbReference type="Proteomes" id="UP000177346">
    <property type="component" value="Unassembled WGS sequence"/>
</dbReference>
<gene>
    <name evidence="1" type="ORF">A3B19_00750</name>
</gene>
<reference evidence="1 2" key="1">
    <citation type="journal article" date="2016" name="Nat. Commun.">
        <title>Thousands of microbial genomes shed light on interconnected biogeochemical processes in an aquifer system.</title>
        <authorList>
            <person name="Anantharaman K."/>
            <person name="Brown C.T."/>
            <person name="Hug L.A."/>
            <person name="Sharon I."/>
            <person name="Castelle C.J."/>
            <person name="Probst A.J."/>
            <person name="Thomas B.C."/>
            <person name="Singh A."/>
            <person name="Wilkins M.J."/>
            <person name="Karaoz U."/>
            <person name="Brodie E.L."/>
            <person name="Williams K.H."/>
            <person name="Hubbard S.S."/>
            <person name="Banfield J.F."/>
        </authorList>
    </citation>
    <scope>NUCLEOTIDE SEQUENCE [LARGE SCALE GENOMIC DNA]</scope>
</reference>